<dbReference type="AlphaFoldDB" id="A0A1C2HZM5"/>
<evidence type="ECO:0000313" key="2">
    <source>
        <dbReference type="EMBL" id="OCX69182.1"/>
    </source>
</evidence>
<comment type="caution">
    <text evidence="2">The sequence shown here is derived from an EMBL/GenBank/DDBJ whole genome shotgun (WGS) entry which is preliminary data.</text>
</comment>
<evidence type="ECO:0000313" key="5">
    <source>
        <dbReference type="Proteomes" id="UP000095008"/>
    </source>
</evidence>
<keyword evidence="1" id="KW-0732">Signal</keyword>
<evidence type="ECO:0000313" key="3">
    <source>
        <dbReference type="EMBL" id="OCX71045.1"/>
    </source>
</evidence>
<organism evidence="2 5">
    <name type="scientific">Acidithiobacillus thiooxidans</name>
    <name type="common">Thiobacillus thiooxidans</name>
    <dbReference type="NCBI Taxonomy" id="930"/>
    <lineage>
        <taxon>Bacteria</taxon>
        <taxon>Pseudomonadati</taxon>
        <taxon>Pseudomonadota</taxon>
        <taxon>Acidithiobacillia</taxon>
        <taxon>Acidithiobacillales</taxon>
        <taxon>Acidithiobacillaceae</taxon>
        <taxon>Acidithiobacillus</taxon>
    </lineage>
</organism>
<dbReference type="Pfam" id="PF11231">
    <property type="entry name" value="DUF3034"/>
    <property type="match status" value="1"/>
</dbReference>
<evidence type="ECO:0000256" key="1">
    <source>
        <dbReference type="SAM" id="SignalP"/>
    </source>
</evidence>
<dbReference type="Proteomes" id="UP000095008">
    <property type="component" value="Unassembled WGS sequence"/>
</dbReference>
<sequence>MGKSAKSPATKAVILAVACTLGAMVPVAANAAIGSACLFGQGRILGTGAVTAIDGAAGGGINPWAVISGYGTNQQIGATAFYSHVLLNNYNLNAYGASVGLFNRVEISFARQGFSLGNTGQVLDNKILGTAVTTPGVSFPYGTTTTAGLTADKAFAGGPAFFGSNYDLNQDIVGLKVRLFGNVIYDQNWWEPQVSVGVDFHHNEMPKDFAATLGVKRNGVSYYLSATKVWINGIFGLTTLADVNIDVTNANQQGLLGFGGVNGMGYKVLPAASVGVFLNRHVVLGAEYRDMPQNQLIAASGTVVTPGGGIPLHLGAVGDAVSKTSAWKDVYVAWFPYKQLSLTAAYVDLGTIATEKNQNGLYLSLTTSF</sequence>
<dbReference type="EMBL" id="LWRY01000231">
    <property type="protein sequence ID" value="OCX69182.1"/>
    <property type="molecule type" value="Genomic_DNA"/>
</dbReference>
<evidence type="ECO:0000313" key="4">
    <source>
        <dbReference type="Proteomes" id="UP000094893"/>
    </source>
</evidence>
<dbReference type="OrthoDB" id="9126735at2"/>
<dbReference type="Proteomes" id="UP000094893">
    <property type="component" value="Unassembled WGS sequence"/>
</dbReference>
<evidence type="ECO:0008006" key="6">
    <source>
        <dbReference type="Google" id="ProtNLM"/>
    </source>
</evidence>
<dbReference type="EMBL" id="LWSA01000181">
    <property type="protein sequence ID" value="OCX71045.1"/>
    <property type="molecule type" value="Genomic_DNA"/>
</dbReference>
<accession>A0A1C2HZM5</accession>
<dbReference type="STRING" id="930.GCA_002079865_03502"/>
<proteinExistence type="predicted"/>
<name>A0A1C2HZM5_ACITH</name>
<keyword evidence="5" id="KW-1185">Reference proteome</keyword>
<feature type="chain" id="PRO_5009434470" description="DUF3034 domain-containing protein" evidence="1">
    <location>
        <begin position="32"/>
        <end position="369"/>
    </location>
</feature>
<reference evidence="2 4" key="1">
    <citation type="journal article" date="2016" name="Int. J. Mol. Sci.">
        <title>Comparative genomics of the extreme acidophile Acidithiobacillus thiooxidans reveals intraspecific divergence and niche adaptation.</title>
        <authorList>
            <person name="Zhang X."/>
            <person name="Feng X."/>
            <person name="Tao J."/>
            <person name="Ma L."/>
            <person name="Xiao Y."/>
            <person name="Liang Y."/>
            <person name="Liu X."/>
            <person name="Yin H."/>
        </authorList>
    </citation>
    <scope>NUCLEOTIDE SEQUENCE [LARGE SCALE GENOMIC DNA]</scope>
    <source>
        <strain evidence="3 4">A02</strain>
        <strain evidence="2">DXS-W</strain>
    </source>
</reference>
<feature type="signal peptide" evidence="1">
    <location>
        <begin position="1"/>
        <end position="31"/>
    </location>
</feature>
<gene>
    <name evidence="2" type="ORF">A6M23_15850</name>
    <name evidence="3" type="ORF">A6P07_12910</name>
</gene>
<protein>
    <recommendedName>
        <fullName evidence="6">DUF3034 domain-containing protein</fullName>
    </recommendedName>
</protein>
<dbReference type="InterPro" id="IPR021393">
    <property type="entry name" value="DUF3034"/>
</dbReference>